<gene>
    <name evidence="3" type="ORF">EWM59_16440</name>
</gene>
<accession>A0A4Q5LY95</accession>
<protein>
    <submittedName>
        <fullName evidence="3">XdhC family protein</fullName>
    </submittedName>
</protein>
<dbReference type="EMBL" id="SEWF01000024">
    <property type="protein sequence ID" value="RYU94547.1"/>
    <property type="molecule type" value="Genomic_DNA"/>
</dbReference>
<dbReference type="Pfam" id="PF13478">
    <property type="entry name" value="XdhC_C"/>
    <property type="match status" value="1"/>
</dbReference>
<feature type="domain" description="XdhC Rossmann" evidence="2">
    <location>
        <begin position="210"/>
        <end position="348"/>
    </location>
</feature>
<dbReference type="InterPro" id="IPR003777">
    <property type="entry name" value="XdhC_CoxI"/>
</dbReference>
<dbReference type="PANTHER" id="PTHR30388">
    <property type="entry name" value="ALDEHYDE OXIDOREDUCTASE MOLYBDENUM COFACTOR ASSEMBLY PROTEIN"/>
    <property type="match status" value="1"/>
</dbReference>
<dbReference type="OrthoDB" id="9773039at2"/>
<organism evidence="3 4">
    <name type="scientific">Emticicia agri</name>
    <dbReference type="NCBI Taxonomy" id="2492393"/>
    <lineage>
        <taxon>Bacteria</taxon>
        <taxon>Pseudomonadati</taxon>
        <taxon>Bacteroidota</taxon>
        <taxon>Cytophagia</taxon>
        <taxon>Cytophagales</taxon>
        <taxon>Leadbetterellaceae</taxon>
        <taxon>Emticicia</taxon>
    </lineage>
</organism>
<name>A0A4Q5LY95_9BACT</name>
<dbReference type="PANTHER" id="PTHR30388:SF6">
    <property type="entry name" value="XANTHINE DEHYDROGENASE SUBUNIT A-RELATED"/>
    <property type="match status" value="1"/>
</dbReference>
<dbReference type="Pfam" id="PF02625">
    <property type="entry name" value="XdhC_CoxI"/>
    <property type="match status" value="1"/>
</dbReference>
<evidence type="ECO:0000313" key="3">
    <source>
        <dbReference type="EMBL" id="RYU94547.1"/>
    </source>
</evidence>
<evidence type="ECO:0000259" key="1">
    <source>
        <dbReference type="Pfam" id="PF02625"/>
    </source>
</evidence>
<feature type="domain" description="XdhC- CoxI" evidence="1">
    <location>
        <begin position="19"/>
        <end position="81"/>
    </location>
</feature>
<dbReference type="InterPro" id="IPR027051">
    <property type="entry name" value="XdhC_Rossmann_dom"/>
</dbReference>
<reference evidence="3 4" key="1">
    <citation type="submission" date="2019-02" db="EMBL/GenBank/DDBJ databases">
        <title>Bacterial novel species Emticicia sp. 17J42-9 isolated from soil.</title>
        <authorList>
            <person name="Jung H.-Y."/>
        </authorList>
    </citation>
    <scope>NUCLEOTIDE SEQUENCE [LARGE SCALE GENOMIC DNA]</scope>
    <source>
        <strain evidence="3 4">17J42-9</strain>
    </source>
</reference>
<sequence length="370" mass="41399">MKEIKQIVEAYQKIDFSRNRAALATVVRVEGSSYRRTGARMLVMESGEWIGGISGGCLEGDALKKARLAMSQNKATLITYDTSDDDPYQIGVGLGCNGIIDVLITPLDPENEQNAVRQISHCLDHRSPNVLVTVTALNKSNNKIQLGQVFRFDSTEHFSETFTLEPIKAQVKEEIRLALATTKSVSQHYTLADGLTVSLFIEVIPPPIQLYVFGSNYDVYPMVRMAKELGWKVIVVCNPNKMHPSLFETADAVMPKDYVPVIDSYTAAISMCHDYETDYRNLQTLLKTDISYIGLLGPKKRTIKMYDRMQEEGNPITPENENRIYSPVGLDIGANTPEEIALSVCAEIRTNFSGRDANKLKFRNKPIYDS</sequence>
<dbReference type="Gene3D" id="3.40.50.720">
    <property type="entry name" value="NAD(P)-binding Rossmann-like Domain"/>
    <property type="match status" value="1"/>
</dbReference>
<proteinExistence type="predicted"/>
<evidence type="ECO:0000259" key="2">
    <source>
        <dbReference type="Pfam" id="PF13478"/>
    </source>
</evidence>
<evidence type="ECO:0000313" key="4">
    <source>
        <dbReference type="Proteomes" id="UP000293162"/>
    </source>
</evidence>
<dbReference type="AlphaFoldDB" id="A0A4Q5LY95"/>
<dbReference type="Proteomes" id="UP000293162">
    <property type="component" value="Unassembled WGS sequence"/>
</dbReference>
<dbReference type="InterPro" id="IPR052698">
    <property type="entry name" value="MoCofactor_Util/Proc"/>
</dbReference>
<dbReference type="RefSeq" id="WP_130022321.1">
    <property type="nucleotide sequence ID" value="NZ_SEWF01000024.1"/>
</dbReference>
<comment type="caution">
    <text evidence="3">The sequence shown here is derived from an EMBL/GenBank/DDBJ whole genome shotgun (WGS) entry which is preliminary data.</text>
</comment>
<keyword evidence="4" id="KW-1185">Reference proteome</keyword>